<evidence type="ECO:0000256" key="9">
    <source>
        <dbReference type="ARBA" id="ARBA00022989"/>
    </source>
</evidence>
<dbReference type="InterPro" id="IPR004299">
    <property type="entry name" value="MBOAT_fam"/>
</dbReference>
<evidence type="ECO:0000256" key="12">
    <source>
        <dbReference type="ARBA" id="ARBA00023209"/>
    </source>
</evidence>
<evidence type="ECO:0000256" key="1">
    <source>
        <dbReference type="ARBA" id="ARBA00004141"/>
    </source>
</evidence>
<protein>
    <recommendedName>
        <fullName evidence="18">Lysophospholipid acyltransferase 5</fullName>
        <ecNumber evidence="16">2.3.1.23</ecNumber>
        <ecNumber evidence="17">2.3.1.n6</ecNumber>
    </recommendedName>
</protein>
<dbReference type="GO" id="GO:0071617">
    <property type="term" value="F:lysophospholipid acyltransferase activity"/>
    <property type="evidence" value="ECO:0007669"/>
    <property type="project" value="TreeGrafter"/>
</dbReference>
<feature type="transmembrane region" description="Helical" evidence="19">
    <location>
        <begin position="106"/>
        <end position="124"/>
    </location>
</feature>
<evidence type="ECO:0000256" key="19">
    <source>
        <dbReference type="SAM" id="Phobius"/>
    </source>
</evidence>
<keyword evidence="5" id="KW-0444">Lipid biosynthesis</keyword>
<name>A0A3S3S0I1_9ACAR</name>
<dbReference type="GO" id="GO:0005783">
    <property type="term" value="C:endoplasmic reticulum"/>
    <property type="evidence" value="ECO:0007669"/>
    <property type="project" value="UniProtKB-SubCell"/>
</dbReference>
<comment type="subcellular location">
    <subcellularLocation>
        <location evidence="2">Endoplasmic reticulum</location>
    </subcellularLocation>
    <subcellularLocation>
        <location evidence="1">Membrane</location>
        <topology evidence="1">Multi-pass membrane protein</topology>
    </subcellularLocation>
</comment>
<keyword evidence="14 20" id="KW-0012">Acyltransferase</keyword>
<keyword evidence="8" id="KW-0256">Endoplasmic reticulum</keyword>
<comment type="caution">
    <text evidence="20">The sequence shown here is derived from an EMBL/GenBank/DDBJ whole genome shotgun (WGS) entry which is preliminary data.</text>
</comment>
<dbReference type="GO" id="GO:0030258">
    <property type="term" value="P:lipid modification"/>
    <property type="evidence" value="ECO:0007669"/>
    <property type="project" value="TreeGrafter"/>
</dbReference>
<keyword evidence="21" id="KW-1185">Reference proteome</keyword>
<dbReference type="GO" id="GO:0016020">
    <property type="term" value="C:membrane"/>
    <property type="evidence" value="ECO:0007669"/>
    <property type="project" value="UniProtKB-SubCell"/>
</dbReference>
<keyword evidence="9 19" id="KW-1133">Transmembrane helix</keyword>
<dbReference type="STRING" id="1965070.A0A3S3S0I1"/>
<comment type="pathway">
    <text evidence="15">Phospholipid metabolism.</text>
</comment>
<evidence type="ECO:0000256" key="3">
    <source>
        <dbReference type="ARBA" id="ARBA00005074"/>
    </source>
</evidence>
<keyword evidence="13" id="KW-1208">Phospholipid metabolism</keyword>
<dbReference type="InterPro" id="IPR049941">
    <property type="entry name" value="LPLAT_7/PORCN-like"/>
</dbReference>
<feature type="transmembrane region" description="Helical" evidence="19">
    <location>
        <begin position="136"/>
        <end position="154"/>
    </location>
</feature>
<evidence type="ECO:0000256" key="13">
    <source>
        <dbReference type="ARBA" id="ARBA00023264"/>
    </source>
</evidence>
<keyword evidence="11 19" id="KW-0472">Membrane</keyword>
<dbReference type="Pfam" id="PF03062">
    <property type="entry name" value="MBOAT"/>
    <property type="match status" value="1"/>
</dbReference>
<dbReference type="PANTHER" id="PTHR13906">
    <property type="entry name" value="PORCUPINE"/>
    <property type="match status" value="1"/>
</dbReference>
<evidence type="ECO:0000256" key="18">
    <source>
        <dbReference type="ARBA" id="ARBA00039721"/>
    </source>
</evidence>
<feature type="transmembrane region" description="Helical" evidence="19">
    <location>
        <begin position="235"/>
        <end position="252"/>
    </location>
</feature>
<dbReference type="AlphaFoldDB" id="A0A3S3S0I1"/>
<proteinExistence type="inferred from homology"/>
<comment type="pathway">
    <text evidence="3">Lipid metabolism; phospholipid metabolism.</text>
</comment>
<feature type="transmembrane region" description="Helical" evidence="19">
    <location>
        <begin position="34"/>
        <end position="54"/>
    </location>
</feature>
<keyword evidence="6 20" id="KW-0808">Transferase</keyword>
<feature type="transmembrane region" description="Helical" evidence="19">
    <location>
        <begin position="66"/>
        <end position="94"/>
    </location>
</feature>
<evidence type="ECO:0000256" key="6">
    <source>
        <dbReference type="ARBA" id="ARBA00022679"/>
    </source>
</evidence>
<reference evidence="20 21" key="1">
    <citation type="journal article" date="2018" name="Gigascience">
        <title>Genomes of trombidid mites reveal novel predicted allergens and laterally-transferred genes associated with secondary metabolism.</title>
        <authorList>
            <person name="Dong X."/>
            <person name="Chaisiri K."/>
            <person name="Xia D."/>
            <person name="Armstrong S.D."/>
            <person name="Fang Y."/>
            <person name="Donnelly M.J."/>
            <person name="Kadowaki T."/>
            <person name="McGarry J.W."/>
            <person name="Darby A.C."/>
            <person name="Makepeace B.L."/>
        </authorList>
    </citation>
    <scope>NUCLEOTIDE SEQUENCE [LARGE SCALE GENOMIC DNA]</scope>
    <source>
        <strain evidence="20">UoL-WK</strain>
    </source>
</reference>
<gene>
    <name evidence="20" type="ORF">B4U79_11524</name>
</gene>
<sequence length="423" mass="48951">MMNYGPNLLEYLLPGYATFSLFKWLAVKIGCHEAALRLIVSLILGYPLCVLYNVALIKHSSFVKHFYFFLCGFSLGFFIYGFRIFHTFATIILVYSILNVVKNKKIALFVTFTFCMSYLLWGYYMTQTDEYAFEWTIPQCVLTLRLIALAFDVFDGYKMSTLQKKLSISKAEALKMVSNANALNTPPSLLHLLSHCYFPGSFLVGPQVAFKQYTQFVTDTNNHLPVCLNQGLKRFILGLIYLAVFQIGSFYWPLKYLISSDFQQLNNFLLKFTYVAITMKIQLCKYVSIWLLSEGCCVISGLTYEKETNTFDSCSNIKVWEFETTPTFGGIIRSFNITTNAFAAKYIFKRLKFLGSKALSHFVTLFFLALWHGWKSGYYMTFFMEFLIMKMEWEASILFFHSNLRLHLFYRTIGAKSTSRCDS</sequence>
<keyword evidence="7 19" id="KW-0812">Transmembrane</keyword>
<evidence type="ECO:0000256" key="7">
    <source>
        <dbReference type="ARBA" id="ARBA00022692"/>
    </source>
</evidence>
<accession>A0A3S3S0I1</accession>
<dbReference type="OrthoDB" id="5974730at2759"/>
<evidence type="ECO:0000313" key="21">
    <source>
        <dbReference type="Proteomes" id="UP000285301"/>
    </source>
</evidence>
<evidence type="ECO:0000256" key="5">
    <source>
        <dbReference type="ARBA" id="ARBA00022516"/>
    </source>
</evidence>
<evidence type="ECO:0000256" key="17">
    <source>
        <dbReference type="ARBA" id="ARBA00038923"/>
    </source>
</evidence>
<evidence type="ECO:0000256" key="8">
    <source>
        <dbReference type="ARBA" id="ARBA00022824"/>
    </source>
</evidence>
<comment type="similarity">
    <text evidence="4">Belongs to the membrane-bound acyltransferase family.</text>
</comment>
<keyword evidence="10" id="KW-0443">Lipid metabolism</keyword>
<dbReference type="GO" id="GO:0047184">
    <property type="term" value="F:1-acylglycerophosphocholine O-acyltransferase activity"/>
    <property type="evidence" value="ECO:0007669"/>
    <property type="project" value="UniProtKB-EC"/>
</dbReference>
<evidence type="ECO:0000256" key="10">
    <source>
        <dbReference type="ARBA" id="ARBA00023098"/>
    </source>
</evidence>
<organism evidence="20 21">
    <name type="scientific">Dinothrombium tinctorium</name>
    <dbReference type="NCBI Taxonomy" id="1965070"/>
    <lineage>
        <taxon>Eukaryota</taxon>
        <taxon>Metazoa</taxon>
        <taxon>Ecdysozoa</taxon>
        <taxon>Arthropoda</taxon>
        <taxon>Chelicerata</taxon>
        <taxon>Arachnida</taxon>
        <taxon>Acari</taxon>
        <taxon>Acariformes</taxon>
        <taxon>Trombidiformes</taxon>
        <taxon>Prostigmata</taxon>
        <taxon>Anystina</taxon>
        <taxon>Parasitengona</taxon>
        <taxon>Trombidioidea</taxon>
        <taxon>Trombidiidae</taxon>
        <taxon>Dinothrombium</taxon>
    </lineage>
</organism>
<evidence type="ECO:0000256" key="11">
    <source>
        <dbReference type="ARBA" id="ARBA00023136"/>
    </source>
</evidence>
<evidence type="ECO:0000256" key="4">
    <source>
        <dbReference type="ARBA" id="ARBA00010323"/>
    </source>
</evidence>
<evidence type="ECO:0000256" key="15">
    <source>
        <dbReference type="ARBA" id="ARBA00025707"/>
    </source>
</evidence>
<evidence type="ECO:0000256" key="16">
    <source>
        <dbReference type="ARBA" id="ARBA00026120"/>
    </source>
</evidence>
<keyword evidence="12" id="KW-0594">Phospholipid biosynthesis</keyword>
<feature type="transmembrane region" description="Helical" evidence="19">
    <location>
        <begin position="354"/>
        <end position="372"/>
    </location>
</feature>
<evidence type="ECO:0000313" key="20">
    <source>
        <dbReference type="EMBL" id="RWS08667.1"/>
    </source>
</evidence>
<dbReference type="GO" id="GO:0006656">
    <property type="term" value="P:phosphatidylcholine biosynthetic process"/>
    <property type="evidence" value="ECO:0007669"/>
    <property type="project" value="TreeGrafter"/>
</dbReference>
<evidence type="ECO:0000256" key="2">
    <source>
        <dbReference type="ARBA" id="ARBA00004240"/>
    </source>
</evidence>
<dbReference type="EC" id="2.3.1.23" evidence="16"/>
<dbReference type="PANTHER" id="PTHR13906:SF14">
    <property type="entry name" value="LYSOPHOSPHOLIPID ACYLTRANSFERASE 5"/>
    <property type="match status" value="1"/>
</dbReference>
<dbReference type="Proteomes" id="UP000285301">
    <property type="component" value="Unassembled WGS sequence"/>
</dbReference>
<evidence type="ECO:0000256" key="14">
    <source>
        <dbReference type="ARBA" id="ARBA00023315"/>
    </source>
</evidence>
<dbReference type="EMBL" id="NCKU01002852">
    <property type="protein sequence ID" value="RWS08667.1"/>
    <property type="molecule type" value="Genomic_DNA"/>
</dbReference>
<dbReference type="EC" id="2.3.1.n6" evidence="17"/>
<feature type="transmembrane region" description="Helical" evidence="19">
    <location>
        <begin position="12"/>
        <end position="27"/>
    </location>
</feature>